<feature type="region of interest" description="Disordered" evidence="2">
    <location>
        <begin position="849"/>
        <end position="931"/>
    </location>
</feature>
<evidence type="ECO:0000256" key="1">
    <source>
        <dbReference type="SAM" id="Coils"/>
    </source>
</evidence>
<gene>
    <name evidence="5" type="ORF">SY111_00730</name>
    <name evidence="4" type="ORF">SY212_12440</name>
</gene>
<feature type="coiled-coil region" evidence="1">
    <location>
        <begin position="180"/>
        <end position="207"/>
    </location>
</feature>
<dbReference type="Gene3D" id="3.90.580.10">
    <property type="entry name" value="Zinc finger, CHC2-type domain"/>
    <property type="match status" value="1"/>
</dbReference>
<feature type="region of interest" description="Disordered" evidence="2">
    <location>
        <begin position="1582"/>
        <end position="1605"/>
    </location>
</feature>
<reference evidence="4" key="2">
    <citation type="submission" date="2019-10" db="EMBL/GenBank/DDBJ databases">
        <title>Lactobacillus agilis SY212 Whole Genome Sequencing Project.</title>
        <authorList>
            <person name="Suzuki S."/>
            <person name="Endo A."/>
            <person name="Maeno S."/>
            <person name="Shiwa Y."/>
            <person name="Matsutani M."/>
            <person name="Kajikawa A."/>
        </authorList>
    </citation>
    <scope>NUCLEOTIDE SEQUENCE</scope>
    <source>
        <strain evidence="4">SY212</strain>
    </source>
</reference>
<feature type="compositionally biased region" description="Low complexity" evidence="2">
    <location>
        <begin position="897"/>
        <end position="908"/>
    </location>
</feature>
<evidence type="ECO:0000313" key="5">
    <source>
        <dbReference type="EMBL" id="GET07449.1"/>
    </source>
</evidence>
<name>A0A6F9Y1F7_9LACO</name>
<evidence type="ECO:0000256" key="2">
    <source>
        <dbReference type="SAM" id="MobiDB-lite"/>
    </source>
</evidence>
<feature type="compositionally biased region" description="Polar residues" evidence="2">
    <location>
        <begin position="881"/>
        <end position="892"/>
    </location>
</feature>
<dbReference type="Gene3D" id="3.40.1360.10">
    <property type="match status" value="1"/>
</dbReference>
<dbReference type="Gene3D" id="3.40.390.10">
    <property type="entry name" value="Collagenase (Catalytic Domain)"/>
    <property type="match status" value="1"/>
</dbReference>
<dbReference type="InterPro" id="IPR041047">
    <property type="entry name" value="LPD1"/>
</dbReference>
<feature type="compositionally biased region" description="Basic and acidic residues" evidence="2">
    <location>
        <begin position="871"/>
        <end position="880"/>
    </location>
</feature>
<evidence type="ECO:0000259" key="3">
    <source>
        <dbReference type="Pfam" id="PF18796"/>
    </source>
</evidence>
<dbReference type="EMBL" id="BLAM01000123">
    <property type="protein sequence ID" value="GET06214.1"/>
    <property type="molecule type" value="Genomic_DNA"/>
</dbReference>
<keyword evidence="1" id="KW-0175">Coiled coil</keyword>
<feature type="compositionally biased region" description="Basic residues" evidence="2">
    <location>
        <begin position="1477"/>
        <end position="1488"/>
    </location>
</feature>
<protein>
    <recommendedName>
        <fullName evidence="3">Large polyvalent protein-associated domain-containing protein</fullName>
    </recommendedName>
</protein>
<feature type="compositionally biased region" description="Polar residues" evidence="2">
    <location>
        <begin position="586"/>
        <end position="607"/>
    </location>
</feature>
<feature type="domain" description="Large polyvalent protein-associated" evidence="3">
    <location>
        <begin position="470"/>
        <end position="539"/>
    </location>
</feature>
<sequence>MVESAAERLGSLMKTRFGVTSPGRVRFSENDNLYTSFRKLAKYIGQSGEWSVEDEKRAAEILVRTNISYLDIGGNTKGNDKYTYQVEIATEENVSGLAGVKEYDTKATEERKYYKVTLTTENQETGEQENKTYLVSLDAKNKQRNGHGRVIPNWFYPNHLGVNDVIIGDLDRSLGYSKIYSDLSANLEDLEQKLERKYEQSDLVKIEEFKDNSQLSASEIEPERVKSRLKDNFKALINDLNDGSANKKRRQSKSKWHSISEFDQRSTYDLSLEEHRKTFKDGDAYYFYTQERGIPIDVLESYLNDTYDLVLQHENLRSANNVTRARAWETKKHINKATQAVMAETKLLKHFNYVELDNQVDLDKFQKFEAAADKLMGVLPLRESKPALRLRKLGNVKTAGMPAAGLYVPGVNTIAVDFRDNSVESFVHEYGHFLDYNDKTGQILSMTPEFKEIVHAYRERLSTQTELKGQAQKQSYYGTPTEVWARGFEAYLSNLGLQTPLLKTPEVYSTEPQYLPYQTPELTEKIQYYFKQQFPDLEAKVKVFTQSLEAEEQKVEVVAESKEVEAAQEQTVQSPAAEEKVEPKQTEVSSEVQGKEPANTSDDNTQSKVEESSKTNDSQDNTEIEKAGTDQGVEESYRLRRARQKLARLEGEVSEAGQQVFDHYKQTNGQPMNDKRNGASFFKRANQLEDKAIRLSREVEEQRERVEDLEWQEENRRLGFNRSGNGLELSVKNIPRIKEEIERFERGESRFTRKTIERYRNELVKLEEMAKRSQVTLSPGAQKLVDEGAVNQWEKKPVFYFVKGLRKVAFEVDETGNFKLSNNPKYQPTTEEAEQRVNELLTMQQAETKAVMGASKAEESPEVTNESTNSKSKERQEKATAQENSEETTVSGEKSKQQVVAPSSQVQPSKEKAQANNDEASVAKQPKPNYAAQKQVAYQERKKVAKSRNILEVADVLGMELTKVGQTYKWREHDSLTIFPKNNNFKWFSTGAQGDPIDLVQAVLGVKYAEAVEYLLQDKFKGKVPANLAKVEKRPFEYKLRDHKSFNHGYEYLTKERGLSKETIDFFLKQGVVSEATRLFKNGDKPEPVITFKAFDDQGKLRSATLQGTRYDAKYGHGYRKEIVANSDGNFGLSVQIGQPKKLVFCESSIDLMSYYELHKDNLADVKLISMDGLKPATVDNYCRELFKKGQDDKQPDGWLKKFDQHFTQTYGVAKTQAALKEAGYEIILAVDNDQRGRQFVDRFKDLQVMPIKADLPPNPNKVAKVDWNDYLKAQKGYQVRPTKPKQPEPKSSKKPEVEKKFVSFPKRRKKKTYAPPKLPEQSLVGPDGFDYLNKPMNEVANQTVKFIRGYDGNGDGFKAYVDFMAENPQFDFRNAAIIQAMNPGTKGVGTFAAWNQVKELLEKKGYQPDEFLNKEIDERRYEKKKLGILKGARGIRLLKKKKWYPAYDEYGRPYYIDGKRVMRREDQLSPLEQRKNGGHKGFLKRGPSKNQADDYKNYHVYTIEQTNLKQEYFPLLQQVWSHRYDYNDLETVKNFQAGLDDYAKRYSVQAKPVMQIPPTAETLSKQIDDLVSAVIDNPRYRSQTIEESSRTTEKKANRHEHKQPDRFKLQKELTSYLVKRHFGLVNEVEVTKAADWAGRLNKLSDTKLTTTLSDSRKATNNMIAVITNRTKNVEVTLDYVQNYSFGRSM</sequence>
<feature type="region of interest" description="Disordered" evidence="2">
    <location>
        <begin position="1277"/>
        <end position="1300"/>
    </location>
</feature>
<dbReference type="GO" id="GO:0006260">
    <property type="term" value="P:DNA replication"/>
    <property type="evidence" value="ECO:0007669"/>
    <property type="project" value="InterPro"/>
</dbReference>
<dbReference type="SUPFAM" id="SSF57783">
    <property type="entry name" value="Zinc beta-ribbon"/>
    <property type="match status" value="1"/>
</dbReference>
<feature type="compositionally biased region" description="Basic and acidic residues" evidence="2">
    <location>
        <begin position="1286"/>
        <end position="1300"/>
    </location>
</feature>
<dbReference type="Pfam" id="PF18796">
    <property type="entry name" value="LPD1"/>
    <property type="match status" value="1"/>
</dbReference>
<reference evidence="5" key="1">
    <citation type="submission" date="2019-10" db="EMBL/GenBank/DDBJ databases">
        <title>Lactobacillus agilis SY111 Whole Genome Sequencing Project.</title>
        <authorList>
            <person name="Suzuki S."/>
            <person name="Endo A."/>
            <person name="Maeno S."/>
            <person name="Shiwa Y."/>
            <person name="Matsutani M."/>
            <person name="Kajikawa A."/>
        </authorList>
    </citation>
    <scope>NUCLEOTIDE SEQUENCE</scope>
    <source>
        <strain evidence="5">SY111</strain>
    </source>
</reference>
<dbReference type="GO" id="GO:0008237">
    <property type="term" value="F:metallopeptidase activity"/>
    <property type="evidence" value="ECO:0007669"/>
    <property type="project" value="InterPro"/>
</dbReference>
<dbReference type="GO" id="GO:0008270">
    <property type="term" value="F:zinc ion binding"/>
    <property type="evidence" value="ECO:0007669"/>
    <property type="project" value="InterPro"/>
</dbReference>
<feature type="coiled-coil region" evidence="1">
    <location>
        <begin position="685"/>
        <end position="712"/>
    </location>
</feature>
<proteinExistence type="predicted"/>
<dbReference type="GO" id="GO:0003677">
    <property type="term" value="F:DNA binding"/>
    <property type="evidence" value="ECO:0007669"/>
    <property type="project" value="InterPro"/>
</dbReference>
<dbReference type="EMBL" id="BLAN01000004">
    <property type="protein sequence ID" value="GET07449.1"/>
    <property type="molecule type" value="Genomic_DNA"/>
</dbReference>
<organism evidence="5">
    <name type="scientific">Ligilactobacillus agilis</name>
    <dbReference type="NCBI Taxonomy" id="1601"/>
    <lineage>
        <taxon>Bacteria</taxon>
        <taxon>Bacillati</taxon>
        <taxon>Bacillota</taxon>
        <taxon>Bacilli</taxon>
        <taxon>Lactobacillales</taxon>
        <taxon>Lactobacillaceae</taxon>
        <taxon>Ligilactobacillus</taxon>
    </lineage>
</organism>
<feature type="region of interest" description="Disordered" evidence="2">
    <location>
        <begin position="1470"/>
        <end position="1492"/>
    </location>
</feature>
<feature type="coiled-coil region" evidence="1">
    <location>
        <begin position="749"/>
        <end position="776"/>
    </location>
</feature>
<dbReference type="Proteomes" id="UP000494178">
    <property type="component" value="Unassembled WGS sequence"/>
</dbReference>
<dbReference type="Proteomes" id="UP000494265">
    <property type="component" value="Unassembled WGS sequence"/>
</dbReference>
<accession>A0A6F9Y1F7</accession>
<dbReference type="InterPro" id="IPR024079">
    <property type="entry name" value="MetalloPept_cat_dom_sf"/>
</dbReference>
<feature type="region of interest" description="Disordered" evidence="2">
    <location>
        <begin position="566"/>
        <end position="637"/>
    </location>
</feature>
<evidence type="ECO:0000313" key="4">
    <source>
        <dbReference type="EMBL" id="GET06214.1"/>
    </source>
</evidence>
<dbReference type="RefSeq" id="WP_172576525.1">
    <property type="nucleotide sequence ID" value="NZ_BLAM01000123.1"/>
</dbReference>
<dbReference type="InterPro" id="IPR036977">
    <property type="entry name" value="DNA_primase_Znf_CHC2"/>
</dbReference>
<comment type="caution">
    <text evidence="5">The sequence shown here is derived from an EMBL/GenBank/DDBJ whole genome shotgun (WGS) entry which is preliminary data.</text>
</comment>